<keyword evidence="9" id="KW-1185">Reference proteome</keyword>
<dbReference type="CDD" id="cd10210">
    <property type="entry name" value="ASKHA_NBD_Arp6"/>
    <property type="match status" value="1"/>
</dbReference>
<keyword evidence="4" id="KW-0963">Cytoplasm</keyword>
<evidence type="ECO:0000313" key="9">
    <source>
        <dbReference type="Proteomes" id="UP000230750"/>
    </source>
</evidence>
<dbReference type="FunFam" id="2.30.36.70:FF:000003">
    <property type="entry name" value="Actin-related protein 6"/>
    <property type="match status" value="1"/>
</dbReference>
<accession>A0A2G8JD80</accession>
<evidence type="ECO:0000256" key="7">
    <source>
        <dbReference type="ARBA" id="ARBA00074635"/>
    </source>
</evidence>
<dbReference type="GO" id="GO:0005634">
    <property type="term" value="C:nucleus"/>
    <property type="evidence" value="ECO:0007669"/>
    <property type="project" value="UniProtKB-SubCell"/>
</dbReference>
<organism evidence="8 9">
    <name type="scientific">Stichopus japonicus</name>
    <name type="common">Sea cucumber</name>
    <dbReference type="NCBI Taxonomy" id="307972"/>
    <lineage>
        <taxon>Eukaryota</taxon>
        <taxon>Metazoa</taxon>
        <taxon>Echinodermata</taxon>
        <taxon>Eleutherozoa</taxon>
        <taxon>Echinozoa</taxon>
        <taxon>Holothuroidea</taxon>
        <taxon>Aspidochirotacea</taxon>
        <taxon>Aspidochirotida</taxon>
        <taxon>Stichopodidae</taxon>
        <taxon>Apostichopus</taxon>
    </lineage>
</organism>
<dbReference type="FunFam" id="3.90.640.10:FF:000014">
    <property type="entry name" value="Putative actin-related protein 6"/>
    <property type="match status" value="1"/>
</dbReference>
<dbReference type="Proteomes" id="UP000230750">
    <property type="component" value="Unassembled WGS sequence"/>
</dbReference>
<dbReference type="STRING" id="307972.A0A2G8JD80"/>
<comment type="caution">
    <text evidence="8">The sequence shown here is derived from an EMBL/GenBank/DDBJ whole genome shotgun (WGS) entry which is preliminary data.</text>
</comment>
<gene>
    <name evidence="8" type="ORF">BSL78_29488</name>
</gene>
<dbReference type="GO" id="GO:0005856">
    <property type="term" value="C:cytoskeleton"/>
    <property type="evidence" value="ECO:0007669"/>
    <property type="project" value="UniProtKB-SubCell"/>
</dbReference>
<sequence length="433" mass="49882">MCSDFSKRFICHSKVYLGLEVLHIHGHGFNFKGVILDNGAYSAKIGYSTDSEPRSIQNCIAKAKSERRKQFIGNQYEDCRDLSGLYYLLPFQKGYLVNWDVQRQIWEHIFSKDVNSLEPSETTMVMTEPYFNFSAIQESMNEVFFEEYKFKALHRTNGTVLFSCGGGYSFTHIAPYHKGKKVSSAIRRINVGGKLLTNHLKEILSYRQLHVMDETYVINQVKEDACFVSSQFMKDMEISKLKGPENTIVRDYVLPDFQQIRRGYMKGQDSTASSTEQVIRLNNERFAVPEVLFNPSDVSIQEMGIPEAIVYCIGWFKKVLLFLVSIIIHKCKERGSKDMRPHLFKNIILTGGNSLFPGFKERVERDVRAMAPLDYEVKVTLPENWQGGKKLSQKDDFSSMCVTKKEFEEHGQSICQRDLMFEAGTLRMILFIP</sequence>
<name>A0A2G8JD80_STIJA</name>
<evidence type="ECO:0000256" key="2">
    <source>
        <dbReference type="ARBA" id="ARBA00004245"/>
    </source>
</evidence>
<proteinExistence type="inferred from homology"/>
<dbReference type="SUPFAM" id="SSF53067">
    <property type="entry name" value="Actin-like ATPase domain"/>
    <property type="match status" value="2"/>
</dbReference>
<dbReference type="SMART" id="SM00268">
    <property type="entry name" value="ACTIN"/>
    <property type="match status" value="1"/>
</dbReference>
<dbReference type="Gene3D" id="2.30.36.70">
    <property type="entry name" value="Actin, Chain A, domain 2"/>
    <property type="match status" value="1"/>
</dbReference>
<evidence type="ECO:0000256" key="4">
    <source>
        <dbReference type="ARBA" id="ARBA00022490"/>
    </source>
</evidence>
<dbReference type="AlphaFoldDB" id="A0A2G8JD80"/>
<keyword evidence="5" id="KW-0206">Cytoskeleton</keyword>
<dbReference type="Gene3D" id="3.30.420.40">
    <property type="match status" value="2"/>
</dbReference>
<dbReference type="Pfam" id="PF00022">
    <property type="entry name" value="Actin"/>
    <property type="match status" value="1"/>
</dbReference>
<dbReference type="Gene3D" id="3.90.640.10">
    <property type="entry name" value="Actin, Chain A, domain 4"/>
    <property type="match status" value="1"/>
</dbReference>
<reference evidence="8 9" key="1">
    <citation type="journal article" date="2017" name="PLoS Biol.">
        <title>The sea cucumber genome provides insights into morphological evolution and visceral regeneration.</title>
        <authorList>
            <person name="Zhang X."/>
            <person name="Sun L."/>
            <person name="Yuan J."/>
            <person name="Sun Y."/>
            <person name="Gao Y."/>
            <person name="Zhang L."/>
            <person name="Li S."/>
            <person name="Dai H."/>
            <person name="Hamel J.F."/>
            <person name="Liu C."/>
            <person name="Yu Y."/>
            <person name="Liu S."/>
            <person name="Lin W."/>
            <person name="Guo K."/>
            <person name="Jin S."/>
            <person name="Xu P."/>
            <person name="Storey K.B."/>
            <person name="Huan P."/>
            <person name="Zhang T."/>
            <person name="Zhou Y."/>
            <person name="Zhang J."/>
            <person name="Lin C."/>
            <person name="Li X."/>
            <person name="Xing L."/>
            <person name="Huo D."/>
            <person name="Sun M."/>
            <person name="Wang L."/>
            <person name="Mercier A."/>
            <person name="Li F."/>
            <person name="Yang H."/>
            <person name="Xiang J."/>
        </authorList>
    </citation>
    <scope>NUCLEOTIDE SEQUENCE [LARGE SCALE GENOMIC DNA]</scope>
    <source>
        <strain evidence="8">Shaxun</strain>
        <tissue evidence="8">Muscle</tissue>
    </source>
</reference>
<evidence type="ECO:0000313" key="8">
    <source>
        <dbReference type="EMBL" id="PIK33696.1"/>
    </source>
</evidence>
<comment type="subcellular location">
    <subcellularLocation>
        <location evidence="2">Cytoplasm</location>
        <location evidence="2">Cytoskeleton</location>
    </subcellularLocation>
    <subcellularLocation>
        <location evidence="1">Nucleus</location>
    </subcellularLocation>
</comment>
<protein>
    <recommendedName>
        <fullName evidence="7">Actin-related protein 6</fullName>
    </recommendedName>
</protein>
<evidence type="ECO:0000256" key="6">
    <source>
        <dbReference type="ARBA" id="ARBA00023242"/>
    </source>
</evidence>
<dbReference type="InterPro" id="IPR004000">
    <property type="entry name" value="Actin"/>
</dbReference>
<evidence type="ECO:0000256" key="5">
    <source>
        <dbReference type="ARBA" id="ARBA00023212"/>
    </source>
</evidence>
<dbReference type="InterPro" id="IPR043129">
    <property type="entry name" value="ATPase_NBD"/>
</dbReference>
<evidence type="ECO:0000256" key="3">
    <source>
        <dbReference type="ARBA" id="ARBA00005665"/>
    </source>
</evidence>
<evidence type="ECO:0000256" key="1">
    <source>
        <dbReference type="ARBA" id="ARBA00004123"/>
    </source>
</evidence>
<dbReference type="PANTHER" id="PTHR11937">
    <property type="entry name" value="ACTIN"/>
    <property type="match status" value="1"/>
</dbReference>
<dbReference type="FunFam" id="3.30.420.40:FF:000058">
    <property type="entry name" value="Putative actin-related protein 5"/>
    <property type="match status" value="1"/>
</dbReference>
<comment type="similarity">
    <text evidence="3">Belongs to the actin family. ARP6 subfamily.</text>
</comment>
<dbReference type="EMBL" id="MRZV01002441">
    <property type="protein sequence ID" value="PIK33696.1"/>
    <property type="molecule type" value="Genomic_DNA"/>
</dbReference>
<dbReference type="OrthoDB" id="6220758at2759"/>
<keyword evidence="6" id="KW-0539">Nucleus</keyword>